<dbReference type="GO" id="GO:0008836">
    <property type="term" value="F:diaminopimelate decarboxylase activity"/>
    <property type="evidence" value="ECO:0007669"/>
    <property type="project" value="TreeGrafter"/>
</dbReference>
<dbReference type="Gene3D" id="3.20.20.10">
    <property type="entry name" value="Alanine racemase"/>
    <property type="match status" value="1"/>
</dbReference>
<dbReference type="InterPro" id="IPR022644">
    <property type="entry name" value="De-COase2_N"/>
</dbReference>
<organism evidence="5 6">
    <name type="scientific">Aquisalimonas asiatica</name>
    <dbReference type="NCBI Taxonomy" id="406100"/>
    <lineage>
        <taxon>Bacteria</taxon>
        <taxon>Pseudomonadati</taxon>
        <taxon>Pseudomonadota</taxon>
        <taxon>Gammaproteobacteria</taxon>
        <taxon>Chromatiales</taxon>
        <taxon>Ectothiorhodospiraceae</taxon>
        <taxon>Aquisalimonas</taxon>
    </lineage>
</organism>
<reference evidence="5 6" key="1">
    <citation type="submission" date="2016-10" db="EMBL/GenBank/DDBJ databases">
        <authorList>
            <person name="de Groot N.N."/>
        </authorList>
    </citation>
    <scope>NUCLEOTIDE SEQUENCE [LARGE SCALE GENOMIC DNA]</scope>
    <source>
        <strain evidence="5 6">CGMCC 1.6291</strain>
    </source>
</reference>
<dbReference type="InterPro" id="IPR022657">
    <property type="entry name" value="De-COase2_CS"/>
</dbReference>
<evidence type="ECO:0000256" key="3">
    <source>
        <dbReference type="PIRSR" id="PIRSR600183-50"/>
    </source>
</evidence>
<sequence length="410" mass="43465">MTNKADTLRIPAGFQQPGTVLLVGGQRIDTLAAQTGTPLFAYDRNLIAERVDRLRGALPERAHLTYAVKANPMPELLAWLAPRVDGFDVASAGEIRRALDSGMAPERISFAGPGKRPEELAMALQAGITIGLESRGQLDTLAAIARETGRTPRVSLRLNPDFQVKGSGMRMGGGPQPFGVDAEQAPAMLDAIDAAGMTLAGLHIFAGSQNLRADVIAEAQQRSLDLALGLLRESGHVPEFINLGGGFGIPYFPGEQALDLASVGERLADMDHQLEAASPGTRLVIELGRYIVGEAGVYIARVLDRKTSRGHTYLITDGGMHHHLAASGNLGQVLRKNYPVAVGTRLQDEPVETVTVSGPLCTPLDVLADRVMLPRAEVDDLIVVFQSGAYGLTASPTAFLGHGPAAEILV</sequence>
<evidence type="ECO:0000259" key="4">
    <source>
        <dbReference type="Pfam" id="PF02784"/>
    </source>
</evidence>
<dbReference type="PRINTS" id="PR01179">
    <property type="entry name" value="ODADCRBXLASE"/>
</dbReference>
<dbReference type="NCBIfam" id="TIGR03099">
    <property type="entry name" value="dCO2ase_PEP1"/>
    <property type="match status" value="1"/>
</dbReference>
<evidence type="ECO:0000313" key="5">
    <source>
        <dbReference type="EMBL" id="SEO98425.1"/>
    </source>
</evidence>
<name>A0A1H8U5I8_9GAMM</name>
<accession>A0A1H8U5I8</accession>
<feature type="active site" description="Proton donor" evidence="3">
    <location>
        <position position="361"/>
    </location>
</feature>
<dbReference type="CDD" id="cd06839">
    <property type="entry name" value="PLPDE_III_Btrk_like"/>
    <property type="match status" value="1"/>
</dbReference>
<dbReference type="PANTHER" id="PTHR43727">
    <property type="entry name" value="DIAMINOPIMELATE DECARBOXYLASE"/>
    <property type="match status" value="1"/>
</dbReference>
<dbReference type="Proteomes" id="UP000199657">
    <property type="component" value="Unassembled WGS sequence"/>
</dbReference>
<dbReference type="GO" id="GO:0009089">
    <property type="term" value="P:lysine biosynthetic process via diaminopimelate"/>
    <property type="evidence" value="ECO:0007669"/>
    <property type="project" value="TreeGrafter"/>
</dbReference>
<dbReference type="OrthoDB" id="9802147at2"/>
<dbReference type="InterPro" id="IPR029066">
    <property type="entry name" value="PLP-binding_barrel"/>
</dbReference>
<feature type="modified residue" description="N6-(pyridoxal phosphate)lysine" evidence="3">
    <location>
        <position position="69"/>
    </location>
</feature>
<dbReference type="PROSITE" id="PS00879">
    <property type="entry name" value="ODR_DC_2_2"/>
    <property type="match status" value="1"/>
</dbReference>
<dbReference type="Gene3D" id="2.40.37.10">
    <property type="entry name" value="Lyase, Ornithine Decarboxylase, Chain A, domain 1"/>
    <property type="match status" value="1"/>
</dbReference>
<feature type="domain" description="Orn/DAP/Arg decarboxylase 2 N-terminal" evidence="4">
    <location>
        <begin position="46"/>
        <end position="293"/>
    </location>
</feature>
<keyword evidence="2 3" id="KW-0663">Pyridoxal phosphate</keyword>
<proteinExistence type="predicted"/>
<dbReference type="InterPro" id="IPR017530">
    <property type="entry name" value="DCO2ase_PEP1"/>
</dbReference>
<dbReference type="STRING" id="406100.SAMN04488052_105193"/>
<dbReference type="InterPro" id="IPR000183">
    <property type="entry name" value="Orn/DAP/Arg_de-COase"/>
</dbReference>
<comment type="cofactor">
    <cofactor evidence="1 3">
        <name>pyridoxal 5'-phosphate</name>
        <dbReference type="ChEBI" id="CHEBI:597326"/>
    </cofactor>
</comment>
<evidence type="ECO:0000256" key="2">
    <source>
        <dbReference type="ARBA" id="ARBA00022898"/>
    </source>
</evidence>
<dbReference type="Pfam" id="PF02784">
    <property type="entry name" value="Orn_Arg_deC_N"/>
    <property type="match status" value="1"/>
</dbReference>
<evidence type="ECO:0000256" key="1">
    <source>
        <dbReference type="ARBA" id="ARBA00001933"/>
    </source>
</evidence>
<dbReference type="EMBL" id="FOEG01000005">
    <property type="protein sequence ID" value="SEO98425.1"/>
    <property type="molecule type" value="Genomic_DNA"/>
</dbReference>
<dbReference type="RefSeq" id="WP_091644577.1">
    <property type="nucleotide sequence ID" value="NZ_FOEG01000005.1"/>
</dbReference>
<gene>
    <name evidence="5" type="ORF">SAMN04488052_105193</name>
</gene>
<dbReference type="InterPro" id="IPR009006">
    <property type="entry name" value="Ala_racemase/Decarboxylase_C"/>
</dbReference>
<dbReference type="PANTHER" id="PTHR43727:SF2">
    <property type="entry name" value="GROUP IV DECARBOXYLASE"/>
    <property type="match status" value="1"/>
</dbReference>
<protein>
    <submittedName>
        <fullName evidence="5">Diaminopimelate decarboxylase</fullName>
    </submittedName>
</protein>
<dbReference type="AlphaFoldDB" id="A0A1H8U5I8"/>
<dbReference type="SUPFAM" id="SSF50621">
    <property type="entry name" value="Alanine racemase C-terminal domain-like"/>
    <property type="match status" value="1"/>
</dbReference>
<evidence type="ECO:0000313" key="6">
    <source>
        <dbReference type="Proteomes" id="UP000199657"/>
    </source>
</evidence>
<keyword evidence="6" id="KW-1185">Reference proteome</keyword>
<dbReference type="SUPFAM" id="SSF51419">
    <property type="entry name" value="PLP-binding barrel"/>
    <property type="match status" value="1"/>
</dbReference>